<dbReference type="SUPFAM" id="SSF56672">
    <property type="entry name" value="DNA/RNA polymerases"/>
    <property type="match status" value="1"/>
</dbReference>
<dbReference type="InterPro" id="IPR050951">
    <property type="entry name" value="Retrovirus_Pol_polyprotein"/>
</dbReference>
<dbReference type="PANTHER" id="PTHR37984">
    <property type="entry name" value="PROTEIN CBG26694"/>
    <property type="match status" value="1"/>
</dbReference>
<sequence>MLQDIPGNVAYLDDIIIMGTDYADLEKKVDIVSDYVLRNAHNDPDLPIVVTTYASNYGIGAAISHTYPDGSEKTITHAARSLTTTEKNHSQIRK</sequence>
<dbReference type="STRING" id="48269.A0A183N1I3"/>
<dbReference type="PANTHER" id="PTHR37984:SF5">
    <property type="entry name" value="PROTEIN NYNRIN-LIKE"/>
    <property type="match status" value="1"/>
</dbReference>
<evidence type="ECO:0000313" key="3">
    <source>
        <dbReference type="Proteomes" id="UP000277204"/>
    </source>
</evidence>
<dbReference type="AlphaFoldDB" id="A0A183N1I3"/>
<evidence type="ECO:0000256" key="1">
    <source>
        <dbReference type="ARBA" id="ARBA00023268"/>
    </source>
</evidence>
<protein>
    <submittedName>
        <fullName evidence="2">Uncharacterized protein</fullName>
    </submittedName>
</protein>
<dbReference type="EMBL" id="UZAI01019026">
    <property type="protein sequence ID" value="VDP42215.1"/>
    <property type="molecule type" value="Genomic_DNA"/>
</dbReference>
<organism evidence="2 3">
    <name type="scientific">Schistosoma margrebowiei</name>
    <dbReference type="NCBI Taxonomy" id="48269"/>
    <lineage>
        <taxon>Eukaryota</taxon>
        <taxon>Metazoa</taxon>
        <taxon>Spiralia</taxon>
        <taxon>Lophotrochozoa</taxon>
        <taxon>Platyhelminthes</taxon>
        <taxon>Trematoda</taxon>
        <taxon>Digenea</taxon>
        <taxon>Strigeidida</taxon>
        <taxon>Schistosomatoidea</taxon>
        <taxon>Schistosomatidae</taxon>
        <taxon>Schistosoma</taxon>
    </lineage>
</organism>
<dbReference type="Pfam" id="PF17919">
    <property type="entry name" value="RT_RNaseH_2"/>
    <property type="match status" value="1"/>
</dbReference>
<evidence type="ECO:0000313" key="2">
    <source>
        <dbReference type="EMBL" id="VDP42215.1"/>
    </source>
</evidence>
<proteinExistence type="predicted"/>
<name>A0A183N1I3_9TREM</name>
<reference evidence="2 3" key="1">
    <citation type="submission" date="2018-11" db="EMBL/GenBank/DDBJ databases">
        <authorList>
            <consortium name="Pathogen Informatics"/>
        </authorList>
    </citation>
    <scope>NUCLEOTIDE SEQUENCE [LARGE SCALE GENOMIC DNA]</scope>
    <source>
        <strain evidence="2 3">Zambia</strain>
    </source>
</reference>
<dbReference type="InterPro" id="IPR041577">
    <property type="entry name" value="RT_RNaseH_2"/>
</dbReference>
<dbReference type="Proteomes" id="UP000277204">
    <property type="component" value="Unassembled WGS sequence"/>
</dbReference>
<dbReference type="InterPro" id="IPR043502">
    <property type="entry name" value="DNA/RNA_pol_sf"/>
</dbReference>
<keyword evidence="1" id="KW-0511">Multifunctional enzyme</keyword>
<accession>A0A183N1I3</accession>
<gene>
    <name evidence="2" type="ORF">SMRZ_LOCUS22158</name>
</gene>
<keyword evidence="3" id="KW-1185">Reference proteome</keyword>
<dbReference type="GO" id="GO:0003824">
    <property type="term" value="F:catalytic activity"/>
    <property type="evidence" value="ECO:0007669"/>
    <property type="project" value="UniProtKB-KW"/>
</dbReference>